<evidence type="ECO:0000313" key="2">
    <source>
        <dbReference type="EMBL" id="TFK43032.1"/>
    </source>
</evidence>
<keyword evidence="3" id="KW-1185">Reference proteome</keyword>
<dbReference type="Proteomes" id="UP000308652">
    <property type="component" value="Unassembled WGS sequence"/>
</dbReference>
<keyword evidence="1" id="KW-1133">Transmembrane helix</keyword>
<organism evidence="2 3">
    <name type="scientific">Crucibulum laeve</name>
    <dbReference type="NCBI Taxonomy" id="68775"/>
    <lineage>
        <taxon>Eukaryota</taxon>
        <taxon>Fungi</taxon>
        <taxon>Dikarya</taxon>
        <taxon>Basidiomycota</taxon>
        <taxon>Agaricomycotina</taxon>
        <taxon>Agaricomycetes</taxon>
        <taxon>Agaricomycetidae</taxon>
        <taxon>Agaricales</taxon>
        <taxon>Agaricineae</taxon>
        <taxon>Nidulariaceae</taxon>
        <taxon>Crucibulum</taxon>
    </lineage>
</organism>
<proteinExistence type="predicted"/>
<reference evidence="2 3" key="1">
    <citation type="journal article" date="2019" name="Nat. Ecol. Evol.">
        <title>Megaphylogeny resolves global patterns of mushroom evolution.</title>
        <authorList>
            <person name="Varga T."/>
            <person name="Krizsan K."/>
            <person name="Foldi C."/>
            <person name="Dima B."/>
            <person name="Sanchez-Garcia M."/>
            <person name="Sanchez-Ramirez S."/>
            <person name="Szollosi G.J."/>
            <person name="Szarkandi J.G."/>
            <person name="Papp V."/>
            <person name="Albert L."/>
            <person name="Andreopoulos W."/>
            <person name="Angelini C."/>
            <person name="Antonin V."/>
            <person name="Barry K.W."/>
            <person name="Bougher N.L."/>
            <person name="Buchanan P."/>
            <person name="Buyck B."/>
            <person name="Bense V."/>
            <person name="Catcheside P."/>
            <person name="Chovatia M."/>
            <person name="Cooper J."/>
            <person name="Damon W."/>
            <person name="Desjardin D."/>
            <person name="Finy P."/>
            <person name="Geml J."/>
            <person name="Haridas S."/>
            <person name="Hughes K."/>
            <person name="Justo A."/>
            <person name="Karasinski D."/>
            <person name="Kautmanova I."/>
            <person name="Kiss B."/>
            <person name="Kocsube S."/>
            <person name="Kotiranta H."/>
            <person name="LaButti K.M."/>
            <person name="Lechner B.E."/>
            <person name="Liimatainen K."/>
            <person name="Lipzen A."/>
            <person name="Lukacs Z."/>
            <person name="Mihaltcheva S."/>
            <person name="Morgado L.N."/>
            <person name="Niskanen T."/>
            <person name="Noordeloos M.E."/>
            <person name="Ohm R.A."/>
            <person name="Ortiz-Santana B."/>
            <person name="Ovrebo C."/>
            <person name="Racz N."/>
            <person name="Riley R."/>
            <person name="Savchenko A."/>
            <person name="Shiryaev A."/>
            <person name="Soop K."/>
            <person name="Spirin V."/>
            <person name="Szebenyi C."/>
            <person name="Tomsovsky M."/>
            <person name="Tulloss R.E."/>
            <person name="Uehling J."/>
            <person name="Grigoriev I.V."/>
            <person name="Vagvolgyi C."/>
            <person name="Papp T."/>
            <person name="Martin F.M."/>
            <person name="Miettinen O."/>
            <person name="Hibbett D.S."/>
            <person name="Nagy L.G."/>
        </authorList>
    </citation>
    <scope>NUCLEOTIDE SEQUENCE [LARGE SCALE GENOMIC DNA]</scope>
    <source>
        <strain evidence="2 3">CBS 166.37</strain>
    </source>
</reference>
<feature type="transmembrane region" description="Helical" evidence="1">
    <location>
        <begin position="27"/>
        <end position="51"/>
    </location>
</feature>
<evidence type="ECO:0000256" key="1">
    <source>
        <dbReference type="SAM" id="Phobius"/>
    </source>
</evidence>
<keyword evidence="1" id="KW-0812">Transmembrane</keyword>
<accession>A0A5C3MCI2</accession>
<dbReference type="AlphaFoldDB" id="A0A5C3MCI2"/>
<protein>
    <submittedName>
        <fullName evidence="2">Uncharacterized protein</fullName>
    </submittedName>
</protein>
<sequence length="81" mass="9155">MRVSYCTHTPPRLLSGIDLRLGREQGVYLYIHLCISYLFPVLQPSLMLGLMTPASVSILPSLQYQYVLIHIVRASLSSLIH</sequence>
<gene>
    <name evidence="2" type="ORF">BDQ12DRAFT_674257</name>
</gene>
<dbReference type="EMBL" id="ML213591">
    <property type="protein sequence ID" value="TFK43032.1"/>
    <property type="molecule type" value="Genomic_DNA"/>
</dbReference>
<keyword evidence="1" id="KW-0472">Membrane</keyword>
<evidence type="ECO:0000313" key="3">
    <source>
        <dbReference type="Proteomes" id="UP000308652"/>
    </source>
</evidence>
<name>A0A5C3MCI2_9AGAR</name>